<dbReference type="EMBL" id="KZ679014">
    <property type="protein sequence ID" value="PSS13266.1"/>
    <property type="molecule type" value="Genomic_DNA"/>
</dbReference>
<dbReference type="RefSeq" id="XP_024719257.1">
    <property type="nucleotide sequence ID" value="XM_024868853.1"/>
</dbReference>
<name>A0A2T3AX66_AMORE</name>
<dbReference type="Proteomes" id="UP000241818">
    <property type="component" value="Unassembled WGS sequence"/>
</dbReference>
<feature type="domain" description="2EXR" evidence="1">
    <location>
        <begin position="22"/>
        <end position="96"/>
    </location>
</feature>
<dbReference type="AlphaFoldDB" id="A0A2T3AX66"/>
<keyword evidence="3" id="KW-1185">Reference proteome</keyword>
<dbReference type="PANTHER" id="PTHR35910:SF1">
    <property type="entry name" value="2EXR DOMAIN-CONTAINING PROTEIN"/>
    <property type="match status" value="1"/>
</dbReference>
<dbReference type="PANTHER" id="PTHR35910">
    <property type="entry name" value="2EXR DOMAIN-CONTAINING PROTEIN"/>
    <property type="match status" value="1"/>
</dbReference>
<dbReference type="InParanoid" id="A0A2T3AX66"/>
<dbReference type="Pfam" id="PF20150">
    <property type="entry name" value="2EXR"/>
    <property type="match status" value="1"/>
</dbReference>
<sequence>MMRTTISTPSHASDKLRHKKNLFEKLPAELQVHIFKLVLDDDPPRIVTLQRKSPGNTIPALMHVCQFWRYEAKKRYKSEPIGRRYSVVIDFERDLLYVSHDPGFTSDLFWEAKYENLLRQCKRLAITEGNTLEEDDIAFRGPYLRELFMDKCKSLEEFGVVFVRDESMSRWRPVDIWFWRRFVARGLVADDWGKPRVWFKILDLESGEALTNGIEKEWSPFD</sequence>
<organism evidence="2 3">
    <name type="scientific">Amorphotheca resinae ATCC 22711</name>
    <dbReference type="NCBI Taxonomy" id="857342"/>
    <lineage>
        <taxon>Eukaryota</taxon>
        <taxon>Fungi</taxon>
        <taxon>Dikarya</taxon>
        <taxon>Ascomycota</taxon>
        <taxon>Pezizomycotina</taxon>
        <taxon>Leotiomycetes</taxon>
        <taxon>Helotiales</taxon>
        <taxon>Amorphothecaceae</taxon>
        <taxon>Amorphotheca</taxon>
    </lineage>
</organism>
<dbReference type="InterPro" id="IPR045518">
    <property type="entry name" value="2EXR"/>
</dbReference>
<evidence type="ECO:0000313" key="3">
    <source>
        <dbReference type="Proteomes" id="UP000241818"/>
    </source>
</evidence>
<evidence type="ECO:0000259" key="1">
    <source>
        <dbReference type="Pfam" id="PF20150"/>
    </source>
</evidence>
<gene>
    <name evidence="2" type="ORF">M430DRAFT_60388</name>
</gene>
<accession>A0A2T3AX66</accession>
<evidence type="ECO:0000313" key="2">
    <source>
        <dbReference type="EMBL" id="PSS13266.1"/>
    </source>
</evidence>
<reference evidence="2 3" key="1">
    <citation type="journal article" date="2018" name="New Phytol.">
        <title>Comparative genomics and transcriptomics depict ericoid mycorrhizal fungi as versatile saprotrophs and plant mutualists.</title>
        <authorList>
            <person name="Martino E."/>
            <person name="Morin E."/>
            <person name="Grelet G.A."/>
            <person name="Kuo A."/>
            <person name="Kohler A."/>
            <person name="Daghino S."/>
            <person name="Barry K.W."/>
            <person name="Cichocki N."/>
            <person name="Clum A."/>
            <person name="Dockter R.B."/>
            <person name="Hainaut M."/>
            <person name="Kuo R.C."/>
            <person name="LaButti K."/>
            <person name="Lindahl B.D."/>
            <person name="Lindquist E.A."/>
            <person name="Lipzen A."/>
            <person name="Khouja H.R."/>
            <person name="Magnuson J."/>
            <person name="Murat C."/>
            <person name="Ohm R.A."/>
            <person name="Singer S.W."/>
            <person name="Spatafora J.W."/>
            <person name="Wang M."/>
            <person name="Veneault-Fourrey C."/>
            <person name="Henrissat B."/>
            <person name="Grigoriev I.V."/>
            <person name="Martin F.M."/>
            <person name="Perotto S."/>
        </authorList>
    </citation>
    <scope>NUCLEOTIDE SEQUENCE [LARGE SCALE GENOMIC DNA]</scope>
    <source>
        <strain evidence="2 3">ATCC 22711</strain>
    </source>
</reference>
<proteinExistence type="predicted"/>
<dbReference type="GeneID" id="36576934"/>
<protein>
    <recommendedName>
        <fullName evidence="1">2EXR domain-containing protein</fullName>
    </recommendedName>
</protein>